<protein>
    <submittedName>
        <fullName evidence="1">Uncharacterized protein</fullName>
    </submittedName>
</protein>
<comment type="caution">
    <text evidence="1">The sequence shown here is derived from an EMBL/GenBank/DDBJ whole genome shotgun (WGS) entry which is preliminary data.</text>
</comment>
<dbReference type="AlphaFoldDB" id="A0A8I2YP06"/>
<evidence type="ECO:0000313" key="2">
    <source>
        <dbReference type="Proteomes" id="UP000683000"/>
    </source>
</evidence>
<dbReference type="EMBL" id="JAGFBS010000014">
    <property type="protein sequence ID" value="KAG6375494.1"/>
    <property type="molecule type" value="Genomic_DNA"/>
</dbReference>
<dbReference type="SUPFAM" id="SSF52047">
    <property type="entry name" value="RNI-like"/>
    <property type="match status" value="1"/>
</dbReference>
<name>A0A8I2YP06_9AGAM</name>
<keyword evidence="2" id="KW-1185">Reference proteome</keyword>
<dbReference type="OrthoDB" id="2870744at2759"/>
<dbReference type="Proteomes" id="UP000683000">
    <property type="component" value="Unassembled WGS sequence"/>
</dbReference>
<gene>
    <name evidence="1" type="ORF">JVT61DRAFT_3053</name>
</gene>
<accession>A0A8I2YP06</accession>
<dbReference type="InterPro" id="IPR032675">
    <property type="entry name" value="LRR_dom_sf"/>
</dbReference>
<proteinExistence type="predicted"/>
<dbReference type="Gene3D" id="3.80.10.10">
    <property type="entry name" value="Ribonuclease Inhibitor"/>
    <property type="match status" value="1"/>
</dbReference>
<reference evidence="1" key="1">
    <citation type="submission" date="2021-03" db="EMBL/GenBank/DDBJ databases">
        <title>Evolutionary innovations through gain and loss of genes in the ectomycorrhizal Boletales.</title>
        <authorList>
            <person name="Wu G."/>
            <person name="Miyauchi S."/>
            <person name="Morin E."/>
            <person name="Yang Z.-L."/>
            <person name="Xu J."/>
            <person name="Martin F.M."/>
        </authorList>
    </citation>
    <scope>NUCLEOTIDE SEQUENCE</scope>
    <source>
        <strain evidence="1">BR01</strain>
    </source>
</reference>
<sequence>MKFTSLPFDLVHEVAGYVDSKPDLLRLALSSKHLFLGLCPILYSDVQLVDLEQCYSTLTMLNHRPDIARHVQKLLVRFSTAHRAPSVDHDGYRVSSLVHSLAHSLDALHTFVWDAEEIPPRDDMWFALRLSCPRLTTVGTSYGAQLPDSHSELFQFKGLRGFTLNVKRGFYERFADTDLQELQAEPRLWDMLIRQSLDLEELHVSGAPFISAQAVRPLCHARWPKLHTLSLGDILLDWDPRSGVKPPFITFLEAHPRLRSLRTSRTALNPALLTSLTSGSLPELTHFSGAIEHLQELAPIHHQITSVALDEPLVIRDFAPSLLASVLKGLKSLTELRVCFVFESAYEGGSLVRSIAHACPGLTKLEIICTRKSPFTIDTLAKAVRTLPRLQRLRVTLVRAQHEHSLPICAATIAHTLPRLHAFSITFVSPDFPLPHHFGSEIGHISGDPGHPYTETGHYVVKTDQHGLPTSLACTEQRSSRSLLSFLESFPVPLLPTISWRKADRKVKRSSYTFDLHPSAKKRRGLGMIFEKSTAGEETRVLAVLISLTALALWGFFS</sequence>
<organism evidence="1 2">
    <name type="scientific">Boletus reticuloceps</name>
    <dbReference type="NCBI Taxonomy" id="495285"/>
    <lineage>
        <taxon>Eukaryota</taxon>
        <taxon>Fungi</taxon>
        <taxon>Dikarya</taxon>
        <taxon>Basidiomycota</taxon>
        <taxon>Agaricomycotina</taxon>
        <taxon>Agaricomycetes</taxon>
        <taxon>Agaricomycetidae</taxon>
        <taxon>Boletales</taxon>
        <taxon>Boletineae</taxon>
        <taxon>Boletaceae</taxon>
        <taxon>Boletoideae</taxon>
        <taxon>Boletus</taxon>
    </lineage>
</organism>
<evidence type="ECO:0000313" key="1">
    <source>
        <dbReference type="EMBL" id="KAG6375494.1"/>
    </source>
</evidence>